<dbReference type="AlphaFoldDB" id="M3H5N2"/>
<accession>M3H5N2</accession>
<evidence type="ECO:0008006" key="3">
    <source>
        <dbReference type="Google" id="ProtNLM"/>
    </source>
</evidence>
<evidence type="ECO:0000313" key="2">
    <source>
        <dbReference type="Proteomes" id="UP000011770"/>
    </source>
</evidence>
<dbReference type="Proteomes" id="UP000011770">
    <property type="component" value="Unassembled WGS sequence"/>
</dbReference>
<organism evidence="1 2">
    <name type="scientific">Leptospira weilii serovar Topaz str. LT2116</name>
    <dbReference type="NCBI Taxonomy" id="1088540"/>
    <lineage>
        <taxon>Bacteria</taxon>
        <taxon>Pseudomonadati</taxon>
        <taxon>Spirochaetota</taxon>
        <taxon>Spirochaetia</taxon>
        <taxon>Leptospirales</taxon>
        <taxon>Leptospiraceae</taxon>
        <taxon>Leptospira</taxon>
    </lineage>
</organism>
<evidence type="ECO:0000313" key="1">
    <source>
        <dbReference type="EMBL" id="EMF84431.1"/>
    </source>
</evidence>
<reference evidence="1 2" key="1">
    <citation type="submission" date="2013-01" db="EMBL/GenBank/DDBJ databases">
        <authorList>
            <person name="Harkins D.M."/>
            <person name="Durkin A.S."/>
            <person name="Brinkac L.M."/>
            <person name="Haft D.H."/>
            <person name="Selengut J.D."/>
            <person name="Sanka R."/>
            <person name="DePew J."/>
            <person name="Purushe J."/>
            <person name="Tulsiani S.M."/>
            <person name="Graham G.C."/>
            <person name="Burns M.-A."/>
            <person name="Dohnt M.F."/>
            <person name="Smythe L.D."/>
            <person name="McKay D.B."/>
            <person name="Craig S.B."/>
            <person name="Vinetz J.M."/>
            <person name="Sutton G.G."/>
            <person name="Nierman W.C."/>
            <person name="Fouts D.E."/>
        </authorList>
    </citation>
    <scope>NUCLEOTIDE SEQUENCE [LARGE SCALE GENOMIC DNA]</scope>
    <source>
        <strain evidence="1 2">LT2116</strain>
    </source>
</reference>
<proteinExistence type="predicted"/>
<name>M3H5N2_9LEPT</name>
<sequence>MDELLDDLQDALNSNASLGTLAQTLGNFFQSQITSATAKADYWNIAKWQETYATQVLEFKKEVGTANLSCSGSSSCNYQPTGTHAVTYNADGNVYGWAATNGGFQNGVLVSAFGPYTVINSNYAELNQQYQSCQSQASDGWMGSWVWMMSPCSGFGWNGSDAPVQSYTVVPNNSSGYYSTGHYEAVCNGWGGSVGGTCVGGGGHYALDTTSCAGGFMCGYDRSWHTDDSYTTSVTETFSQANKDQITANTNIRNAVFGNYNTAFGQSAQAGNAVSGSSAVLETKVWLGGTALNSSNWYNSMGLIEQVQVQTNTNTSTVQCRQTRTSGRV</sequence>
<comment type="caution">
    <text evidence="1">The sequence shown here is derived from an EMBL/GenBank/DDBJ whole genome shotgun (WGS) entry which is preliminary data.</text>
</comment>
<protein>
    <recommendedName>
        <fullName evidence="3">Large structural domain protein</fullName>
    </recommendedName>
</protein>
<gene>
    <name evidence="1" type="ORF">LEP1GSC188_0576</name>
</gene>
<dbReference type="EMBL" id="AHOR02000002">
    <property type="protein sequence ID" value="EMF84431.1"/>
    <property type="molecule type" value="Genomic_DNA"/>
</dbReference>